<dbReference type="EMBL" id="MCFK01000308">
    <property type="protein sequence ID" value="RKF65778.1"/>
    <property type="molecule type" value="Genomic_DNA"/>
</dbReference>
<gene>
    <name evidence="1" type="ORF">OnM2_003020</name>
</gene>
<organism evidence="1 2">
    <name type="scientific">Erysiphe neolycopersici</name>
    <dbReference type="NCBI Taxonomy" id="212602"/>
    <lineage>
        <taxon>Eukaryota</taxon>
        <taxon>Fungi</taxon>
        <taxon>Dikarya</taxon>
        <taxon>Ascomycota</taxon>
        <taxon>Pezizomycotina</taxon>
        <taxon>Leotiomycetes</taxon>
        <taxon>Erysiphales</taxon>
        <taxon>Erysiphaceae</taxon>
        <taxon>Erysiphe</taxon>
    </lineage>
</organism>
<dbReference type="AlphaFoldDB" id="A0A420I7Z9"/>
<protein>
    <submittedName>
        <fullName evidence="1">Uncharacterized protein</fullName>
    </submittedName>
</protein>
<accession>A0A420I7Z9</accession>
<evidence type="ECO:0000313" key="2">
    <source>
        <dbReference type="Proteomes" id="UP000286134"/>
    </source>
</evidence>
<keyword evidence="2" id="KW-1185">Reference proteome</keyword>
<proteinExistence type="predicted"/>
<sequence length="95" mass="11224">MSISDNRATPLVTLILMGEPWCYLAHRRRLYMTKHHTAHPDFKVKEEEKIIKKETINCAQAAWEYYTGHVPNAILIVRLRQLEVRFQRGRKGCFV</sequence>
<dbReference type="Proteomes" id="UP000286134">
    <property type="component" value="Unassembled WGS sequence"/>
</dbReference>
<reference evidence="1 2" key="1">
    <citation type="journal article" date="2018" name="BMC Genomics">
        <title>Comparative genome analyses reveal sequence features reflecting distinct modes of host-adaptation between dicot and monocot powdery mildew.</title>
        <authorList>
            <person name="Wu Y."/>
            <person name="Ma X."/>
            <person name="Pan Z."/>
            <person name="Kale S.D."/>
            <person name="Song Y."/>
            <person name="King H."/>
            <person name="Zhang Q."/>
            <person name="Presley C."/>
            <person name="Deng X."/>
            <person name="Wei C.I."/>
            <person name="Xiao S."/>
        </authorList>
    </citation>
    <scope>NUCLEOTIDE SEQUENCE [LARGE SCALE GENOMIC DNA]</scope>
    <source>
        <strain evidence="1">UMSG2</strain>
    </source>
</reference>
<comment type="caution">
    <text evidence="1">The sequence shown here is derived from an EMBL/GenBank/DDBJ whole genome shotgun (WGS) entry which is preliminary data.</text>
</comment>
<name>A0A420I7Z9_9PEZI</name>
<evidence type="ECO:0000313" key="1">
    <source>
        <dbReference type="EMBL" id="RKF65778.1"/>
    </source>
</evidence>